<dbReference type="OrthoDB" id="3943628at2759"/>
<name>A0A6A5SDW8_9PLEO</name>
<dbReference type="Proteomes" id="UP000800038">
    <property type="component" value="Unassembled WGS sequence"/>
</dbReference>
<accession>A0A6A5SDW8</accession>
<evidence type="ECO:0000313" key="1">
    <source>
        <dbReference type="EMBL" id="KAF1938825.1"/>
    </source>
</evidence>
<dbReference type="InterPro" id="IPR036397">
    <property type="entry name" value="RNaseH_sf"/>
</dbReference>
<reference evidence="1" key="1">
    <citation type="journal article" date="2020" name="Stud. Mycol.">
        <title>101 Dothideomycetes genomes: a test case for predicting lifestyles and emergence of pathogens.</title>
        <authorList>
            <person name="Haridas S."/>
            <person name="Albert R."/>
            <person name="Binder M."/>
            <person name="Bloem J."/>
            <person name="Labutti K."/>
            <person name="Salamov A."/>
            <person name="Andreopoulos B."/>
            <person name="Baker S."/>
            <person name="Barry K."/>
            <person name="Bills G."/>
            <person name="Bluhm B."/>
            <person name="Cannon C."/>
            <person name="Castanera R."/>
            <person name="Culley D."/>
            <person name="Daum C."/>
            <person name="Ezra D."/>
            <person name="Gonzalez J."/>
            <person name="Henrissat B."/>
            <person name="Kuo A."/>
            <person name="Liang C."/>
            <person name="Lipzen A."/>
            <person name="Lutzoni F."/>
            <person name="Magnuson J."/>
            <person name="Mondo S."/>
            <person name="Nolan M."/>
            <person name="Ohm R."/>
            <person name="Pangilinan J."/>
            <person name="Park H.-J."/>
            <person name="Ramirez L."/>
            <person name="Alfaro M."/>
            <person name="Sun H."/>
            <person name="Tritt A."/>
            <person name="Yoshinaga Y."/>
            <person name="Zwiers L.-H."/>
            <person name="Turgeon B."/>
            <person name="Goodwin S."/>
            <person name="Spatafora J."/>
            <person name="Crous P."/>
            <person name="Grigoriev I."/>
        </authorList>
    </citation>
    <scope>NUCLEOTIDE SEQUENCE</scope>
    <source>
        <strain evidence="1">CBS 161.51</strain>
    </source>
</reference>
<dbReference type="EMBL" id="ML976094">
    <property type="protein sequence ID" value="KAF1938825.1"/>
    <property type="molecule type" value="Genomic_DNA"/>
</dbReference>
<evidence type="ECO:0000313" key="2">
    <source>
        <dbReference type="Proteomes" id="UP000800038"/>
    </source>
</evidence>
<organism evidence="1 2">
    <name type="scientific">Clathrospora elynae</name>
    <dbReference type="NCBI Taxonomy" id="706981"/>
    <lineage>
        <taxon>Eukaryota</taxon>
        <taxon>Fungi</taxon>
        <taxon>Dikarya</taxon>
        <taxon>Ascomycota</taxon>
        <taxon>Pezizomycotina</taxon>
        <taxon>Dothideomycetes</taxon>
        <taxon>Pleosporomycetidae</taxon>
        <taxon>Pleosporales</taxon>
        <taxon>Diademaceae</taxon>
        <taxon>Clathrospora</taxon>
    </lineage>
</organism>
<proteinExistence type="predicted"/>
<dbReference type="AlphaFoldDB" id="A0A6A5SDW8"/>
<protein>
    <submittedName>
        <fullName evidence="1">Uncharacterized protein</fullName>
    </submittedName>
</protein>
<dbReference type="Gene3D" id="3.30.420.10">
    <property type="entry name" value="Ribonuclease H-like superfamily/Ribonuclease H"/>
    <property type="match status" value="1"/>
</dbReference>
<feature type="non-terminal residue" evidence="1">
    <location>
        <position position="1"/>
    </location>
</feature>
<sequence length="95" mass="11266">TEFSELYLALKPEKKDWHDIRFSDKVNCCVGPQEKLWITWKPGKRYCSNCIQEQLNQEDEREYETSYIWATVGYNFKSNITFYKTLGNTNGKPSL</sequence>
<dbReference type="GO" id="GO:0003676">
    <property type="term" value="F:nucleic acid binding"/>
    <property type="evidence" value="ECO:0007669"/>
    <property type="project" value="InterPro"/>
</dbReference>
<keyword evidence="2" id="KW-1185">Reference proteome</keyword>
<gene>
    <name evidence="1" type="ORF">EJ02DRAFT_353638</name>
</gene>